<accession>A0ABM3YDK0</accession>
<dbReference type="InterPro" id="IPR051771">
    <property type="entry name" value="FAM167_domain"/>
</dbReference>
<evidence type="ECO:0000313" key="3">
    <source>
        <dbReference type="RefSeq" id="XP_060059148.1"/>
    </source>
</evidence>
<sequence length="99" mass="11016">MKTGDMPALNLGQTLEWLRKELIEMRAQDQRLLLTLRQLQSALEELRADSAHWDDVRSGGGASPIRIRAGSEGRGCRPHSSGRLIQLLPDADSRRSSLP</sequence>
<feature type="region of interest" description="Disordered" evidence="1">
    <location>
        <begin position="54"/>
        <end position="99"/>
    </location>
</feature>
<protein>
    <submittedName>
        <fullName evidence="3">Uncharacterized protein C20orf202 homolog</fullName>
    </submittedName>
</protein>
<dbReference type="PANTHER" id="PTHR32289:SF5">
    <property type="entry name" value="TRANSMEMBRANE 74B, OPPOSITE STRAND"/>
    <property type="match status" value="1"/>
</dbReference>
<dbReference type="Proteomes" id="UP001652624">
    <property type="component" value="Chromosome 1"/>
</dbReference>
<dbReference type="PANTHER" id="PTHR32289">
    <property type="entry name" value="PROTEIN FAM167A"/>
    <property type="match status" value="1"/>
</dbReference>
<reference evidence="2" key="1">
    <citation type="submission" date="2025-05" db="UniProtKB">
        <authorList>
            <consortium name="RefSeq"/>
        </authorList>
    </citation>
    <scope>NUCLEOTIDE SEQUENCE [LARGE SCALE GENOMIC DNA]</scope>
</reference>
<name>A0ABM3YDK0_ERIEU</name>
<evidence type="ECO:0000256" key="1">
    <source>
        <dbReference type="SAM" id="MobiDB-lite"/>
    </source>
</evidence>
<reference evidence="3" key="2">
    <citation type="submission" date="2025-08" db="UniProtKB">
        <authorList>
            <consortium name="RefSeq"/>
        </authorList>
    </citation>
    <scope>IDENTIFICATION</scope>
</reference>
<proteinExistence type="predicted"/>
<evidence type="ECO:0000313" key="2">
    <source>
        <dbReference type="Proteomes" id="UP001652624"/>
    </source>
</evidence>
<dbReference type="RefSeq" id="XP_060059148.1">
    <property type="nucleotide sequence ID" value="XM_060203165.1"/>
</dbReference>
<organism evidence="2 3">
    <name type="scientific">Erinaceus europaeus</name>
    <name type="common">Western European hedgehog</name>
    <dbReference type="NCBI Taxonomy" id="9365"/>
    <lineage>
        <taxon>Eukaryota</taxon>
        <taxon>Metazoa</taxon>
        <taxon>Chordata</taxon>
        <taxon>Craniata</taxon>
        <taxon>Vertebrata</taxon>
        <taxon>Euteleostomi</taxon>
        <taxon>Mammalia</taxon>
        <taxon>Eutheria</taxon>
        <taxon>Laurasiatheria</taxon>
        <taxon>Eulipotyphla</taxon>
        <taxon>Erinaceidae</taxon>
        <taxon>Erinaceinae</taxon>
        <taxon>Erinaceus</taxon>
    </lineage>
</organism>
<gene>
    <name evidence="3" type="primary">C1H20orf202</name>
</gene>
<keyword evidence="2" id="KW-1185">Reference proteome</keyword>
<dbReference type="GeneID" id="132541883"/>